<keyword evidence="1" id="KW-1133">Transmembrane helix</keyword>
<accession>G8PCI3</accession>
<evidence type="ECO:0000313" key="2">
    <source>
        <dbReference type="EMBL" id="AEV94968.1"/>
    </source>
</evidence>
<reference evidence="2 3" key="1">
    <citation type="journal article" date="2012" name="J. Bacteriol.">
        <title>Complete Genome Sequence of the Beer Spoilage Organism Pediococcus claussenii ATCC BAA-344T.</title>
        <authorList>
            <person name="Pittet V."/>
            <person name="Abegunde T."/>
            <person name="Marfleet T."/>
            <person name="Haakensen M."/>
            <person name="Morrow K."/>
            <person name="Jayaprakash T."/>
            <person name="Schroeder K."/>
            <person name="Trost B."/>
            <person name="Byrns S."/>
            <person name="Bergsveinson J."/>
            <person name="Kusalik A."/>
            <person name="Ziola B."/>
        </authorList>
    </citation>
    <scope>NUCLEOTIDE SEQUENCE [LARGE SCALE GENOMIC DNA]</scope>
    <source>
        <strain evidence="2 3">ATCC BAA-344</strain>
    </source>
</reference>
<dbReference type="EMBL" id="CP003137">
    <property type="protein sequence ID" value="AEV94968.1"/>
    <property type="molecule type" value="Genomic_DNA"/>
</dbReference>
<dbReference type="Proteomes" id="UP000005444">
    <property type="component" value="Chromosome"/>
</dbReference>
<dbReference type="GO" id="GO:0004519">
    <property type="term" value="F:endonuclease activity"/>
    <property type="evidence" value="ECO:0007669"/>
    <property type="project" value="UniProtKB-KW"/>
</dbReference>
<dbReference type="STRING" id="701521.PECL_676"/>
<evidence type="ECO:0000313" key="3">
    <source>
        <dbReference type="Proteomes" id="UP000005444"/>
    </source>
</evidence>
<gene>
    <name evidence="2" type="ordered locus">PECL_676</name>
</gene>
<feature type="transmembrane region" description="Helical" evidence="1">
    <location>
        <begin position="7"/>
        <end position="31"/>
    </location>
</feature>
<name>G8PCI3_PEDCP</name>
<keyword evidence="2" id="KW-0540">Nuclease</keyword>
<dbReference type="PATRIC" id="fig|701521.8.peg.645"/>
<protein>
    <submittedName>
        <fullName evidence="2">Endonuclease/Exonuclease/phosphatase family protein</fullName>
    </submittedName>
</protein>
<dbReference type="SUPFAM" id="SSF56219">
    <property type="entry name" value="DNase I-like"/>
    <property type="match status" value="1"/>
</dbReference>
<organism evidence="2 3">
    <name type="scientific">Pediococcus claussenii (strain ATCC BAA-344 / DSM 14800 / JCM 18046 / KCTC 3811 / LMG 21948 / P06)</name>
    <dbReference type="NCBI Taxonomy" id="701521"/>
    <lineage>
        <taxon>Bacteria</taxon>
        <taxon>Bacillati</taxon>
        <taxon>Bacillota</taxon>
        <taxon>Bacilli</taxon>
        <taxon>Lactobacillales</taxon>
        <taxon>Lactobacillaceae</taxon>
        <taxon>Pediococcus</taxon>
    </lineage>
</organism>
<keyword evidence="1" id="KW-0812">Transmembrane</keyword>
<proteinExistence type="predicted"/>
<keyword evidence="1" id="KW-0472">Membrane</keyword>
<dbReference type="InterPro" id="IPR036691">
    <property type="entry name" value="Endo/exonu/phosph_ase_sf"/>
</dbReference>
<sequence>MKCLKKILKIIGGTFGLFVILFAGYIVYLYASYHRVPDNQNLKVENRQSMEMKPNEQYKAMTYNIGYGSYPPSYSFFMDGGKQSIADSVSSVHDSINGVVNTTKAIRPDLAFYQEVDVKGNRSRFVNEQKMIANGLDGYSSVFGQNYDSAYLFYPFNQPMGKAKSGLQTESKMDTESVKRYSLPIDTNFNKFMDLDRAFTVSKIPVRNGKQFIAINVHLSAYTKSVKVQNEQLHKLFSLMEQEYKKGNYVMVGGDYNHDVLGDSPVVFGTSKKELTWTKPFPKGKIPNGFMMPTKEVRKNKIPSARSLDESYHPGKTFVTMIDGFIVSKNIETKNEHIQNTKFKYSDHNPVVMDFQLK</sequence>
<dbReference type="HOGENOM" id="CLU_065532_0_0_9"/>
<dbReference type="GO" id="GO:0004527">
    <property type="term" value="F:exonuclease activity"/>
    <property type="evidence" value="ECO:0007669"/>
    <property type="project" value="UniProtKB-KW"/>
</dbReference>
<dbReference type="AlphaFoldDB" id="G8PCI3"/>
<keyword evidence="2" id="KW-0255">Endonuclease</keyword>
<keyword evidence="3" id="KW-1185">Reference proteome</keyword>
<dbReference type="eggNOG" id="COG3568">
    <property type="taxonomic scope" value="Bacteria"/>
</dbReference>
<keyword evidence="2" id="KW-0378">Hydrolase</keyword>
<evidence type="ECO:0000256" key="1">
    <source>
        <dbReference type="SAM" id="Phobius"/>
    </source>
</evidence>
<dbReference type="KEGG" id="pce:PECL_676"/>
<dbReference type="Gene3D" id="3.60.10.10">
    <property type="entry name" value="Endonuclease/exonuclease/phosphatase"/>
    <property type="match status" value="1"/>
</dbReference>